<dbReference type="InterPro" id="IPR036938">
    <property type="entry name" value="PAP2/HPO_sf"/>
</dbReference>
<dbReference type="SMART" id="SM00014">
    <property type="entry name" value="acidPPc"/>
    <property type="match status" value="1"/>
</dbReference>
<comment type="caution">
    <text evidence="4">The sequence shown here is derived from an EMBL/GenBank/DDBJ whole genome shotgun (WGS) entry which is preliminary data.</text>
</comment>
<evidence type="ECO:0000256" key="1">
    <source>
        <dbReference type="SAM" id="MobiDB-lite"/>
    </source>
</evidence>
<name>A0ABV7TM94_9RHOB</name>
<keyword evidence="2" id="KW-0472">Membrane</keyword>
<dbReference type="RefSeq" id="WP_386737167.1">
    <property type="nucleotide sequence ID" value="NZ_JBHRXI010000025.1"/>
</dbReference>
<feature type="transmembrane region" description="Helical" evidence="2">
    <location>
        <begin position="149"/>
        <end position="171"/>
    </location>
</feature>
<evidence type="ECO:0000313" key="4">
    <source>
        <dbReference type="EMBL" id="MFC3615889.1"/>
    </source>
</evidence>
<dbReference type="Pfam" id="PF01569">
    <property type="entry name" value="PAP2"/>
    <property type="match status" value="1"/>
</dbReference>
<keyword evidence="5" id="KW-1185">Reference proteome</keyword>
<keyword evidence="2" id="KW-1133">Transmembrane helix</keyword>
<feature type="compositionally biased region" description="Basic and acidic residues" evidence="1">
    <location>
        <begin position="234"/>
        <end position="246"/>
    </location>
</feature>
<dbReference type="Proteomes" id="UP001595629">
    <property type="component" value="Unassembled WGS sequence"/>
</dbReference>
<dbReference type="PANTHER" id="PTHR14969">
    <property type="entry name" value="SPHINGOSINE-1-PHOSPHATE PHOSPHOHYDROLASE"/>
    <property type="match status" value="1"/>
</dbReference>
<keyword evidence="2" id="KW-0812">Transmembrane</keyword>
<dbReference type="Gene3D" id="1.20.144.10">
    <property type="entry name" value="Phosphatidic acid phosphatase type 2/haloperoxidase"/>
    <property type="match status" value="1"/>
</dbReference>
<sequence length="256" mass="27575">MDVRTAAPVTWLRRNVELTSLLFFAAVVLAVWAFAELSDEVLEGATRRLDRDLLLLLRTPGDLSDPIGPHYREEIGRDLTALGGVVVLTLMILGTAGFFLIRREWGTALFLLAATGTGILASTIAKSLFDRARPDLVPHGSIVETASFPSGHSMMAAVTYLTLGVLIARALPQRRQKLYVLTLATLVTIAVGISRVYLGVHWPTDVLAGWLGGAGWAMGCLLLARLLAHRGHVEPEQSDQAADKPHPPLVPPGPSP</sequence>
<organism evidence="4 5">
    <name type="scientific">Lutimaribacter marinistellae</name>
    <dbReference type="NCBI Taxonomy" id="1820329"/>
    <lineage>
        <taxon>Bacteria</taxon>
        <taxon>Pseudomonadati</taxon>
        <taxon>Pseudomonadota</taxon>
        <taxon>Alphaproteobacteria</taxon>
        <taxon>Rhodobacterales</taxon>
        <taxon>Roseobacteraceae</taxon>
        <taxon>Lutimaribacter</taxon>
    </lineage>
</organism>
<dbReference type="EMBL" id="JBHRXI010000025">
    <property type="protein sequence ID" value="MFC3615889.1"/>
    <property type="molecule type" value="Genomic_DNA"/>
</dbReference>
<feature type="compositionally biased region" description="Pro residues" evidence="1">
    <location>
        <begin position="247"/>
        <end position="256"/>
    </location>
</feature>
<dbReference type="CDD" id="cd03392">
    <property type="entry name" value="PAP2_like_2"/>
    <property type="match status" value="1"/>
</dbReference>
<proteinExistence type="predicted"/>
<feature type="transmembrane region" description="Helical" evidence="2">
    <location>
        <begin position="79"/>
        <end position="101"/>
    </location>
</feature>
<feature type="transmembrane region" description="Helical" evidence="2">
    <location>
        <begin position="178"/>
        <end position="198"/>
    </location>
</feature>
<gene>
    <name evidence="4" type="ORF">ACFORG_19225</name>
</gene>
<dbReference type="PANTHER" id="PTHR14969:SF13">
    <property type="entry name" value="AT30094P"/>
    <property type="match status" value="1"/>
</dbReference>
<accession>A0ABV7TM94</accession>
<evidence type="ECO:0000313" key="5">
    <source>
        <dbReference type="Proteomes" id="UP001595629"/>
    </source>
</evidence>
<protein>
    <submittedName>
        <fullName evidence="4">Phosphatase PAP2 family protein</fullName>
    </submittedName>
</protein>
<dbReference type="InterPro" id="IPR000326">
    <property type="entry name" value="PAP2/HPO"/>
</dbReference>
<dbReference type="SUPFAM" id="SSF48317">
    <property type="entry name" value="Acid phosphatase/Vanadium-dependent haloperoxidase"/>
    <property type="match status" value="1"/>
</dbReference>
<reference evidence="5" key="1">
    <citation type="journal article" date="2019" name="Int. J. Syst. Evol. Microbiol.">
        <title>The Global Catalogue of Microorganisms (GCM) 10K type strain sequencing project: providing services to taxonomists for standard genome sequencing and annotation.</title>
        <authorList>
            <consortium name="The Broad Institute Genomics Platform"/>
            <consortium name="The Broad Institute Genome Sequencing Center for Infectious Disease"/>
            <person name="Wu L."/>
            <person name="Ma J."/>
        </authorList>
    </citation>
    <scope>NUCLEOTIDE SEQUENCE [LARGE SCALE GENOMIC DNA]</scope>
    <source>
        <strain evidence="5">KCTC 42911</strain>
    </source>
</reference>
<evidence type="ECO:0000256" key="2">
    <source>
        <dbReference type="SAM" id="Phobius"/>
    </source>
</evidence>
<feature type="transmembrane region" description="Helical" evidence="2">
    <location>
        <begin position="18"/>
        <end position="35"/>
    </location>
</feature>
<feature type="transmembrane region" description="Helical" evidence="2">
    <location>
        <begin position="210"/>
        <end position="228"/>
    </location>
</feature>
<feature type="domain" description="Phosphatidic acid phosphatase type 2/haloperoxidase" evidence="3">
    <location>
        <begin position="108"/>
        <end position="221"/>
    </location>
</feature>
<feature type="transmembrane region" description="Helical" evidence="2">
    <location>
        <begin position="108"/>
        <end position="129"/>
    </location>
</feature>
<feature type="region of interest" description="Disordered" evidence="1">
    <location>
        <begin position="234"/>
        <end position="256"/>
    </location>
</feature>
<evidence type="ECO:0000259" key="3">
    <source>
        <dbReference type="SMART" id="SM00014"/>
    </source>
</evidence>